<evidence type="ECO:0000313" key="3">
    <source>
        <dbReference type="Proteomes" id="UP000601435"/>
    </source>
</evidence>
<feature type="region of interest" description="Disordered" evidence="1">
    <location>
        <begin position="1"/>
        <end position="20"/>
    </location>
</feature>
<accession>A0A813C5U5</accession>
<dbReference type="OrthoDB" id="10485877at2759"/>
<dbReference type="Proteomes" id="UP000601435">
    <property type="component" value="Unassembled WGS sequence"/>
</dbReference>
<gene>
    <name evidence="2" type="primary">sdaA</name>
    <name evidence="2" type="ORF">SNEC2469_LOCUS32972</name>
</gene>
<protein>
    <submittedName>
        <fullName evidence="2">SdaA protein</fullName>
    </submittedName>
</protein>
<dbReference type="EMBL" id="CAJNJA010085230">
    <property type="protein sequence ID" value="CAE7937987.1"/>
    <property type="molecule type" value="Genomic_DNA"/>
</dbReference>
<feature type="compositionally biased region" description="Pro residues" evidence="1">
    <location>
        <begin position="332"/>
        <end position="349"/>
    </location>
</feature>
<comment type="caution">
    <text evidence="2">The sequence shown here is derived from an EMBL/GenBank/DDBJ whole genome shotgun (WGS) entry which is preliminary data.</text>
</comment>
<proteinExistence type="predicted"/>
<name>A0A813C5U5_9DINO</name>
<keyword evidence="3" id="KW-1185">Reference proteome</keyword>
<evidence type="ECO:0000256" key="1">
    <source>
        <dbReference type="SAM" id="MobiDB-lite"/>
    </source>
</evidence>
<dbReference type="AlphaFoldDB" id="A0A813C5U5"/>
<reference evidence="2" key="1">
    <citation type="submission" date="2021-02" db="EMBL/GenBank/DDBJ databases">
        <authorList>
            <person name="Dougan E. K."/>
            <person name="Rhodes N."/>
            <person name="Thang M."/>
            <person name="Chan C."/>
        </authorList>
    </citation>
    <scope>NUCLEOTIDE SEQUENCE</scope>
</reference>
<sequence length="368" mass="41044">MVDVRGKRPPVGAGRVLGEERLHRADEESLREDLARLRSQYAAVRREGAEVRELLRSAERDSMRKDKLLQELLSAAKGGPGVLGEVLDHLKEDLQALLRAKRTAHEVRQQLDEKEAKIAAIHQELRSTNLEELEAAVSLAKAEAKEKAEEWAKVNAGREDPPCYAESTRLQRDCQEICQQILDAENETTLVQRQLVQLQDERSSLDASAQQHEQQALSLKEKREEIERQKEQCERSLGNLSDLEAELREKQESRDASAQRLAEAQSKAPRDQRAVPVASSAVIHIEPESRSPKQRVLPRQPPMMPEVPPSPPWAPAASEEEEVGDASETAFPEPPEAGAPSPGASPPRPRSSRPTSAKARVFFAERLI</sequence>
<feature type="compositionally biased region" description="Basic and acidic residues" evidence="1">
    <location>
        <begin position="247"/>
        <end position="257"/>
    </location>
</feature>
<evidence type="ECO:0000313" key="2">
    <source>
        <dbReference type="EMBL" id="CAE7937987.1"/>
    </source>
</evidence>
<feature type="region of interest" description="Disordered" evidence="1">
    <location>
        <begin position="247"/>
        <end position="360"/>
    </location>
</feature>
<organism evidence="2 3">
    <name type="scientific">Symbiodinium necroappetens</name>
    <dbReference type="NCBI Taxonomy" id="1628268"/>
    <lineage>
        <taxon>Eukaryota</taxon>
        <taxon>Sar</taxon>
        <taxon>Alveolata</taxon>
        <taxon>Dinophyceae</taxon>
        <taxon>Suessiales</taxon>
        <taxon>Symbiodiniaceae</taxon>
        <taxon>Symbiodinium</taxon>
    </lineage>
</organism>
<feature type="compositionally biased region" description="Pro residues" evidence="1">
    <location>
        <begin position="299"/>
        <end position="314"/>
    </location>
</feature>